<dbReference type="CDD" id="cd17470">
    <property type="entry name" value="T3SS_Flik_C"/>
    <property type="match status" value="1"/>
</dbReference>
<keyword evidence="4" id="KW-1185">Reference proteome</keyword>
<dbReference type="EMBL" id="PREZ01000001">
    <property type="protein sequence ID" value="PPA72054.1"/>
    <property type="molecule type" value="Genomic_DNA"/>
</dbReference>
<evidence type="ECO:0000256" key="1">
    <source>
        <dbReference type="SAM" id="MobiDB-lite"/>
    </source>
</evidence>
<dbReference type="InterPro" id="IPR038610">
    <property type="entry name" value="FliK-like_C_sf"/>
</dbReference>
<sequence length="409" mass="45398">MMKLMVNNLLPLTSKDQTKSMANELGSPRDKDHFGFTLEQLLMTRSSEKNDKLPLLADEEESAEAMLTETLSLLQANNTQFADKHSEQNTEESLNTMIKAAAEEVALTSFAAQVIVQDELEERPDQKLLPFLVDTAEKLADKPAAAILSREMASLLKQLKGIVEAAKSSDGPSSSSPLIKELSETLGKIEAKLLAVQHELTKERSETQNLLPKQRYFLSVQELSTTITLKGSSTQSAAGKNEPVASQEPALLQLTNFTRGSELLSSAPKSSQSLIDQFSQIMNQSKFGRKNGAEKLLIKLQPEHLGALRIELLQKDGILTARVMTTTAAAKEMLEGHLQQLRSSLAAQNLEVEKIDIRHEQQESGHFEKQKEQFSENSSEHNQGKQPEIENEETDDAPDFYQIFLNIEV</sequence>
<feature type="compositionally biased region" description="Acidic residues" evidence="1">
    <location>
        <begin position="389"/>
        <end position="398"/>
    </location>
</feature>
<feature type="compositionally biased region" description="Basic and acidic residues" evidence="1">
    <location>
        <begin position="359"/>
        <end position="383"/>
    </location>
</feature>
<evidence type="ECO:0000313" key="4">
    <source>
        <dbReference type="Proteomes" id="UP000239047"/>
    </source>
</evidence>
<name>A0A2S5GGK2_9BACL</name>
<evidence type="ECO:0000259" key="2">
    <source>
        <dbReference type="Pfam" id="PF02120"/>
    </source>
</evidence>
<gene>
    <name evidence="3" type="ORF">C4B60_01345</name>
</gene>
<dbReference type="Gene3D" id="3.30.750.140">
    <property type="match status" value="1"/>
</dbReference>
<feature type="domain" description="Flagellar hook-length control protein-like C-terminal" evidence="2">
    <location>
        <begin position="289"/>
        <end position="364"/>
    </location>
</feature>
<protein>
    <recommendedName>
        <fullName evidence="2">Flagellar hook-length control protein-like C-terminal domain-containing protein</fullName>
    </recommendedName>
</protein>
<dbReference type="InterPro" id="IPR021136">
    <property type="entry name" value="Flagellar_hook_control-like_C"/>
</dbReference>
<proteinExistence type="predicted"/>
<reference evidence="3 4" key="1">
    <citation type="submission" date="2018-02" db="EMBL/GenBank/DDBJ databases">
        <title>Jeotgalibacillus proteolyticum sp. nov. a protease producing bacterium isolated from ocean sediments of Laizhou Bay.</title>
        <authorList>
            <person name="Li Y."/>
        </authorList>
    </citation>
    <scope>NUCLEOTIDE SEQUENCE [LARGE SCALE GENOMIC DNA]</scope>
    <source>
        <strain evidence="3 4">22-7</strain>
    </source>
</reference>
<dbReference type="AlphaFoldDB" id="A0A2S5GGK2"/>
<accession>A0A2S5GGK2</accession>
<dbReference type="OrthoDB" id="2112988at2"/>
<comment type="caution">
    <text evidence="3">The sequence shown here is derived from an EMBL/GenBank/DDBJ whole genome shotgun (WGS) entry which is preliminary data.</text>
</comment>
<organism evidence="3 4">
    <name type="scientific">Jeotgalibacillus proteolyticus</name>
    <dbReference type="NCBI Taxonomy" id="2082395"/>
    <lineage>
        <taxon>Bacteria</taxon>
        <taxon>Bacillati</taxon>
        <taxon>Bacillota</taxon>
        <taxon>Bacilli</taxon>
        <taxon>Bacillales</taxon>
        <taxon>Caryophanaceae</taxon>
        <taxon>Jeotgalibacillus</taxon>
    </lineage>
</organism>
<feature type="region of interest" description="Disordered" evidence="1">
    <location>
        <begin position="359"/>
        <end position="398"/>
    </location>
</feature>
<evidence type="ECO:0000313" key="3">
    <source>
        <dbReference type="EMBL" id="PPA72054.1"/>
    </source>
</evidence>
<dbReference type="Proteomes" id="UP000239047">
    <property type="component" value="Unassembled WGS sequence"/>
</dbReference>
<dbReference type="Pfam" id="PF02120">
    <property type="entry name" value="Flg_hook"/>
    <property type="match status" value="1"/>
</dbReference>